<dbReference type="NCBIfam" id="TIGR00053">
    <property type="entry name" value="YafQ family addiction module toxin"/>
    <property type="match status" value="1"/>
</dbReference>
<dbReference type="Gene3D" id="3.30.2310.20">
    <property type="entry name" value="RelE-like"/>
    <property type="match status" value="1"/>
</dbReference>
<dbReference type="GO" id="GO:0006402">
    <property type="term" value="P:mRNA catabolic process"/>
    <property type="evidence" value="ECO:0007669"/>
    <property type="project" value="TreeGrafter"/>
</dbReference>
<gene>
    <name evidence="2" type="ORF">MNBD_UNCLBAC01-247</name>
</gene>
<dbReference type="GO" id="GO:0006415">
    <property type="term" value="P:translational termination"/>
    <property type="evidence" value="ECO:0007669"/>
    <property type="project" value="TreeGrafter"/>
</dbReference>
<dbReference type="AlphaFoldDB" id="A0A3B1E0G3"/>
<dbReference type="NCBIfam" id="TIGR02385">
    <property type="entry name" value="RelE_StbE"/>
    <property type="match status" value="1"/>
</dbReference>
<dbReference type="InterPro" id="IPR007712">
    <property type="entry name" value="RelE/ParE_toxin"/>
</dbReference>
<dbReference type="InterPro" id="IPR004386">
    <property type="entry name" value="Toxin_YafQ-like"/>
</dbReference>
<evidence type="ECO:0000256" key="1">
    <source>
        <dbReference type="ARBA" id="ARBA00022649"/>
    </source>
</evidence>
<name>A0A3B1E0G3_9ZZZZ</name>
<dbReference type="GO" id="GO:0004521">
    <property type="term" value="F:RNA endonuclease activity"/>
    <property type="evidence" value="ECO:0007669"/>
    <property type="project" value="TreeGrafter"/>
</dbReference>
<proteinExistence type="predicted"/>
<accession>A0A3B1E0G3</accession>
<protein>
    <submittedName>
        <fullName evidence="2">mRNA interferase YafQ</fullName>
    </submittedName>
</protein>
<dbReference type="Pfam" id="PF15738">
    <property type="entry name" value="YafQ_toxin"/>
    <property type="match status" value="1"/>
</dbReference>
<dbReference type="InterPro" id="IPR035093">
    <property type="entry name" value="RelE/ParE_toxin_dom_sf"/>
</dbReference>
<dbReference type="PANTHER" id="PTHR40588:SF1">
    <property type="entry name" value="MRNA INTERFERASE TOXIN YAFQ"/>
    <property type="match status" value="1"/>
</dbReference>
<dbReference type="PANTHER" id="PTHR40588">
    <property type="entry name" value="MRNA INTERFERASE TOXIN YAFQ"/>
    <property type="match status" value="1"/>
</dbReference>
<organism evidence="2">
    <name type="scientific">hydrothermal vent metagenome</name>
    <dbReference type="NCBI Taxonomy" id="652676"/>
    <lineage>
        <taxon>unclassified sequences</taxon>
        <taxon>metagenomes</taxon>
        <taxon>ecological metagenomes</taxon>
    </lineage>
</organism>
<sequence>MRQIRPTKKFDRDLKRIIKRGKPVSKLKKIITILQTKNSLDKKYKNHPLAGNWFPYWECHIEPDWLLIYQITETEVRLIRTGTHSDLF</sequence>
<dbReference type="PIRSF" id="PIRSF006156">
    <property type="entry name" value="YafQ"/>
    <property type="match status" value="1"/>
</dbReference>
<keyword evidence="1" id="KW-1277">Toxin-antitoxin system</keyword>
<dbReference type="FunFam" id="3.30.2310.20:FF:000003">
    <property type="entry name" value="Type II toxin-antitoxin system YafQ family toxin"/>
    <property type="match status" value="1"/>
</dbReference>
<dbReference type="SUPFAM" id="SSF143011">
    <property type="entry name" value="RelE-like"/>
    <property type="match status" value="1"/>
</dbReference>
<dbReference type="EMBL" id="UOGJ01000025">
    <property type="protein sequence ID" value="VAX35037.1"/>
    <property type="molecule type" value="Genomic_DNA"/>
</dbReference>
<evidence type="ECO:0000313" key="2">
    <source>
        <dbReference type="EMBL" id="VAX35037.1"/>
    </source>
</evidence>
<reference evidence="2" key="1">
    <citation type="submission" date="2018-06" db="EMBL/GenBank/DDBJ databases">
        <authorList>
            <person name="Zhirakovskaya E."/>
        </authorList>
    </citation>
    <scope>NUCLEOTIDE SEQUENCE</scope>
</reference>